<gene>
    <name evidence="2" type="ORF">S01H1_55416</name>
</gene>
<dbReference type="GO" id="GO:0008757">
    <property type="term" value="F:S-adenosylmethionine-dependent methyltransferase activity"/>
    <property type="evidence" value="ECO:0007669"/>
    <property type="project" value="InterPro"/>
</dbReference>
<evidence type="ECO:0000313" key="2">
    <source>
        <dbReference type="EMBL" id="GAG25121.1"/>
    </source>
</evidence>
<dbReference type="AlphaFoldDB" id="X0XJG9"/>
<evidence type="ECO:0000259" key="1">
    <source>
        <dbReference type="Pfam" id="PF08241"/>
    </source>
</evidence>
<sequence>RFRASRKTRVLDVGGTPFNWSLLPEQPELVFVNLSARKGCDWIIADGRHLPFKDGAFDVVYSNSVIEHLGTMESQRLFADECRRVGLRYYVQTPNKWFPVEPHLITPFIHYLPRSVQRRLLRNFTVWGLVTRPTAQQCESFVQEVRLLDERELNQLFPDSQIWHERVLGITKSLIAVRL</sequence>
<dbReference type="InterPro" id="IPR029063">
    <property type="entry name" value="SAM-dependent_MTases_sf"/>
</dbReference>
<reference evidence="2" key="1">
    <citation type="journal article" date="2014" name="Front. Microbiol.">
        <title>High frequency of phylogenetically diverse reductive dehalogenase-homologous genes in deep subseafloor sedimentary metagenomes.</title>
        <authorList>
            <person name="Kawai M."/>
            <person name="Futagami T."/>
            <person name="Toyoda A."/>
            <person name="Takaki Y."/>
            <person name="Nishi S."/>
            <person name="Hori S."/>
            <person name="Arai W."/>
            <person name="Tsubouchi T."/>
            <person name="Morono Y."/>
            <person name="Uchiyama I."/>
            <person name="Ito T."/>
            <person name="Fujiyama A."/>
            <person name="Inagaki F."/>
            <person name="Takami H."/>
        </authorList>
    </citation>
    <scope>NUCLEOTIDE SEQUENCE</scope>
    <source>
        <strain evidence="2">Expedition CK06-06</strain>
    </source>
</reference>
<dbReference type="CDD" id="cd02440">
    <property type="entry name" value="AdoMet_MTases"/>
    <property type="match status" value="1"/>
</dbReference>
<dbReference type="Pfam" id="PF08241">
    <property type="entry name" value="Methyltransf_11"/>
    <property type="match status" value="1"/>
</dbReference>
<comment type="caution">
    <text evidence="2">The sequence shown here is derived from an EMBL/GenBank/DDBJ whole genome shotgun (WGS) entry which is preliminary data.</text>
</comment>
<protein>
    <recommendedName>
        <fullName evidence="1">Methyltransferase type 11 domain-containing protein</fullName>
    </recommendedName>
</protein>
<dbReference type="EMBL" id="BARS01036020">
    <property type="protein sequence ID" value="GAG25121.1"/>
    <property type="molecule type" value="Genomic_DNA"/>
</dbReference>
<feature type="domain" description="Methyltransferase type 11" evidence="1">
    <location>
        <begin position="38"/>
        <end position="85"/>
    </location>
</feature>
<organism evidence="2">
    <name type="scientific">marine sediment metagenome</name>
    <dbReference type="NCBI Taxonomy" id="412755"/>
    <lineage>
        <taxon>unclassified sequences</taxon>
        <taxon>metagenomes</taxon>
        <taxon>ecological metagenomes</taxon>
    </lineage>
</organism>
<proteinExistence type="predicted"/>
<accession>X0XJG9</accession>
<feature type="non-terminal residue" evidence="2">
    <location>
        <position position="1"/>
    </location>
</feature>
<dbReference type="SUPFAM" id="SSF53335">
    <property type="entry name" value="S-adenosyl-L-methionine-dependent methyltransferases"/>
    <property type="match status" value="1"/>
</dbReference>
<dbReference type="Gene3D" id="3.40.50.150">
    <property type="entry name" value="Vaccinia Virus protein VP39"/>
    <property type="match status" value="1"/>
</dbReference>
<name>X0XJG9_9ZZZZ</name>
<dbReference type="InterPro" id="IPR013216">
    <property type="entry name" value="Methyltransf_11"/>
</dbReference>